<reference evidence="1 2" key="1">
    <citation type="submission" date="2022-07" db="EMBL/GenBank/DDBJ databases">
        <title>Fecal culturing of patients with breast cancer.</title>
        <authorList>
            <person name="Teng N.M.Y."/>
            <person name="Kiu R."/>
            <person name="Evans R."/>
            <person name="Baker D.J."/>
            <person name="Zenner C."/>
            <person name="Robinson S.D."/>
            <person name="Hall L.J."/>
        </authorList>
    </citation>
    <scope>NUCLEOTIDE SEQUENCE [LARGE SCALE GENOMIC DNA]</scope>
    <source>
        <strain evidence="1 2">LH1063</strain>
    </source>
</reference>
<evidence type="ECO:0000313" key="1">
    <source>
        <dbReference type="EMBL" id="MCP9610819.1"/>
    </source>
</evidence>
<dbReference type="RefSeq" id="WP_255025399.1">
    <property type="nucleotide sequence ID" value="NZ_JANDHW010000001.1"/>
</dbReference>
<accession>A0ABT1MDV8</accession>
<name>A0ABT1MDV8_9BACT</name>
<sequence>MIFKRILIGTTFLFSIFTSFSQDKVDSIRTTIMCDVEGLPVVRFDETKDTMYVKYSISSSWQDVCNTFHYKGGYGSLTAYCDSMYFNREDYNYDELNASAMITVLLDEKLKIKDIRIIKRIAYNNNKYDYDALVKRILWSTEGKWVKKDENDQCKWYLYLGYFKLR</sequence>
<dbReference type="EMBL" id="JANDHW010000001">
    <property type="protein sequence ID" value="MCP9610819.1"/>
    <property type="molecule type" value="Genomic_DNA"/>
</dbReference>
<comment type="caution">
    <text evidence="1">The sequence shown here is derived from an EMBL/GenBank/DDBJ whole genome shotgun (WGS) entry which is preliminary data.</text>
</comment>
<gene>
    <name evidence="1" type="ORF">NMU02_01770</name>
</gene>
<protein>
    <submittedName>
        <fullName evidence="1">Uncharacterized protein</fullName>
    </submittedName>
</protein>
<organism evidence="1 2">
    <name type="scientific">Coprobacter tertius</name>
    <dbReference type="NCBI Taxonomy" id="2944915"/>
    <lineage>
        <taxon>Bacteria</taxon>
        <taxon>Pseudomonadati</taxon>
        <taxon>Bacteroidota</taxon>
        <taxon>Bacteroidia</taxon>
        <taxon>Bacteroidales</taxon>
        <taxon>Barnesiellaceae</taxon>
        <taxon>Coprobacter</taxon>
    </lineage>
</organism>
<proteinExistence type="predicted"/>
<dbReference type="Proteomes" id="UP001205603">
    <property type="component" value="Unassembled WGS sequence"/>
</dbReference>
<evidence type="ECO:0000313" key="2">
    <source>
        <dbReference type="Proteomes" id="UP001205603"/>
    </source>
</evidence>
<keyword evidence="2" id="KW-1185">Reference proteome</keyword>